<organism evidence="1 2">
    <name type="scientific">Pseudomonas syringae pv. avii</name>
    <dbReference type="NCBI Taxonomy" id="663959"/>
    <lineage>
        <taxon>Bacteria</taxon>
        <taxon>Pseudomonadati</taxon>
        <taxon>Pseudomonadota</taxon>
        <taxon>Gammaproteobacteria</taxon>
        <taxon>Pseudomonadales</taxon>
        <taxon>Pseudomonadaceae</taxon>
        <taxon>Pseudomonas</taxon>
        <taxon>Pseudomonas syringae</taxon>
    </lineage>
</organism>
<proteinExistence type="predicted"/>
<dbReference type="Proteomes" id="UP000280395">
    <property type="component" value="Unassembled WGS sequence"/>
</dbReference>
<dbReference type="EMBL" id="RBUA01001144">
    <property type="protein sequence ID" value="RMU48769.1"/>
    <property type="molecule type" value="Genomic_DNA"/>
</dbReference>
<protein>
    <submittedName>
        <fullName evidence="1">Uncharacterized protein</fullName>
    </submittedName>
</protein>
<sequence>MAPLLDFQSMGCQRRAERALAMEFLLGVCRDRPAYECAGRSLNVLPRLCLTGEQIESSRLLSDKPGLQVLQMVI</sequence>
<dbReference type="AlphaFoldDB" id="A0A3M5US95"/>
<accession>A0A3M5US95</accession>
<comment type="caution">
    <text evidence="1">The sequence shown here is derived from an EMBL/GenBank/DDBJ whole genome shotgun (WGS) entry which is preliminary data.</text>
</comment>
<evidence type="ECO:0000313" key="2">
    <source>
        <dbReference type="Proteomes" id="UP000280395"/>
    </source>
</evidence>
<name>A0A3M5US95_PSESX</name>
<gene>
    <name evidence="1" type="ORF">ALP29_200372</name>
</gene>
<reference evidence="1 2" key="1">
    <citation type="submission" date="2018-08" db="EMBL/GenBank/DDBJ databases">
        <title>Recombination of ecologically and evolutionarily significant loci maintains genetic cohesion in the Pseudomonas syringae species complex.</title>
        <authorList>
            <person name="Dillon M."/>
            <person name="Thakur S."/>
            <person name="Almeida R.N.D."/>
            <person name="Weir B.S."/>
            <person name="Guttman D.S."/>
        </authorList>
    </citation>
    <scope>NUCLEOTIDE SEQUENCE [LARGE SCALE GENOMIC DNA]</scope>
    <source>
        <strain evidence="1 2">ICMP 14479</strain>
    </source>
</reference>
<evidence type="ECO:0000313" key="1">
    <source>
        <dbReference type="EMBL" id="RMU48769.1"/>
    </source>
</evidence>